<comment type="caution">
    <text evidence="2">The sequence shown here is derived from an EMBL/GenBank/DDBJ whole genome shotgun (WGS) entry which is preliminary data.</text>
</comment>
<dbReference type="Pfam" id="PF02374">
    <property type="entry name" value="ArsA_ATPase"/>
    <property type="match status" value="1"/>
</dbReference>
<keyword evidence="3" id="KW-1185">Reference proteome</keyword>
<dbReference type="InterPro" id="IPR027417">
    <property type="entry name" value="P-loop_NTPase"/>
</dbReference>
<gene>
    <name evidence="2" type="ORF">ACFL27_09025</name>
</gene>
<dbReference type="Gene3D" id="3.40.50.300">
    <property type="entry name" value="P-loop containing nucleotide triphosphate hydrolases"/>
    <property type="match status" value="1"/>
</dbReference>
<sequence>MTMISHLRNYQVLVLVGAGGVGKTTLAAAVGLSFALRGRKVMVVTIDPARRLARALGLHQIGGHPHRIDLDELLENCRGTFDIMMLDSGQVFRSLVERAMTSEEQRQRILNNRFFQRFTEAMSGTQEHAAIEKLFELVAGDQYNMIILDTPPSRHALEFLNSPTRLLAVLDDAVLRWLIKPATSGLSMISFGSKYIAKVLSLFTGTEMLLDLTEFLTLFSDQLAGFRERAFRVQQLLQDRQTGYMIVSSPERHAMEGALMFHRALKKAGFALSCLVINRAWRVPDHPITGDLLGRQLKKGFPEVKLPDGFSSRAYNAYMHRLNVARIHHLKAQQIIAMTNLEYPAYIVPALVDEIVNLSGIYEISRFLFREQDQRDQVLL</sequence>
<dbReference type="InterPro" id="IPR016300">
    <property type="entry name" value="ATPase_ArsA/GET3"/>
</dbReference>
<evidence type="ECO:0000313" key="2">
    <source>
        <dbReference type="EMBL" id="MFC1850319.1"/>
    </source>
</evidence>
<proteinExistence type="predicted"/>
<dbReference type="InterPro" id="IPR025723">
    <property type="entry name" value="ArsA/GET3_ATPase-like"/>
</dbReference>
<organism evidence="2 3">
    <name type="scientific">candidate division CSSED10-310 bacterium</name>
    <dbReference type="NCBI Taxonomy" id="2855610"/>
    <lineage>
        <taxon>Bacteria</taxon>
        <taxon>Bacteria division CSSED10-310</taxon>
    </lineage>
</organism>
<accession>A0ABV6YVX0</accession>
<dbReference type="PANTHER" id="PTHR10803">
    <property type="entry name" value="ARSENICAL PUMP-DRIVING ATPASE ARSENITE-TRANSLOCATING ATPASE"/>
    <property type="match status" value="1"/>
</dbReference>
<evidence type="ECO:0000259" key="1">
    <source>
        <dbReference type="Pfam" id="PF02374"/>
    </source>
</evidence>
<feature type="domain" description="ArsA/GET3 Anion-transporting ATPase-like" evidence="1">
    <location>
        <begin position="11"/>
        <end position="280"/>
    </location>
</feature>
<dbReference type="Proteomes" id="UP001594351">
    <property type="component" value="Unassembled WGS sequence"/>
</dbReference>
<dbReference type="PANTHER" id="PTHR10803:SF26">
    <property type="entry name" value="ANION TRANSPORTER ATPASE-RELATED"/>
    <property type="match status" value="1"/>
</dbReference>
<reference evidence="2 3" key="1">
    <citation type="submission" date="2024-09" db="EMBL/GenBank/DDBJ databases">
        <title>Laminarin stimulates single cell rates of sulfate reduction while oxygen inhibits transcriptomic activity in coastal marine sediment.</title>
        <authorList>
            <person name="Lindsay M."/>
            <person name="Orcutt B."/>
            <person name="Emerson D."/>
            <person name="Stepanauskas R."/>
            <person name="D'Angelo T."/>
        </authorList>
    </citation>
    <scope>NUCLEOTIDE SEQUENCE [LARGE SCALE GENOMIC DNA]</scope>
    <source>
        <strain evidence="2">SAG AM-311-K15</strain>
    </source>
</reference>
<dbReference type="SUPFAM" id="SSF52540">
    <property type="entry name" value="P-loop containing nucleoside triphosphate hydrolases"/>
    <property type="match status" value="1"/>
</dbReference>
<dbReference type="EMBL" id="JBHPBY010000091">
    <property type="protein sequence ID" value="MFC1850319.1"/>
    <property type="molecule type" value="Genomic_DNA"/>
</dbReference>
<name>A0ABV6YVX0_UNCC1</name>
<protein>
    <submittedName>
        <fullName evidence="2">ArsA family ATPase</fullName>
    </submittedName>
</protein>
<evidence type="ECO:0000313" key="3">
    <source>
        <dbReference type="Proteomes" id="UP001594351"/>
    </source>
</evidence>